<dbReference type="AlphaFoldDB" id="A0AAW0P9J4"/>
<protein>
    <submittedName>
        <fullName evidence="2">Uncharacterized protein</fullName>
    </submittedName>
</protein>
<accession>A0AAW0P9J4</accession>
<feature type="compositionally biased region" description="Polar residues" evidence="1">
    <location>
        <begin position="57"/>
        <end position="66"/>
    </location>
</feature>
<keyword evidence="3" id="KW-1185">Reference proteome</keyword>
<gene>
    <name evidence="2" type="ORF">WMY93_012602</name>
</gene>
<evidence type="ECO:0000313" key="2">
    <source>
        <dbReference type="EMBL" id="KAK7912391.1"/>
    </source>
</evidence>
<organism evidence="2 3">
    <name type="scientific">Mugilogobius chulae</name>
    <name type="common">yellowstripe goby</name>
    <dbReference type="NCBI Taxonomy" id="88201"/>
    <lineage>
        <taxon>Eukaryota</taxon>
        <taxon>Metazoa</taxon>
        <taxon>Chordata</taxon>
        <taxon>Craniata</taxon>
        <taxon>Vertebrata</taxon>
        <taxon>Euteleostomi</taxon>
        <taxon>Actinopterygii</taxon>
        <taxon>Neopterygii</taxon>
        <taxon>Teleostei</taxon>
        <taxon>Neoteleostei</taxon>
        <taxon>Acanthomorphata</taxon>
        <taxon>Gobiaria</taxon>
        <taxon>Gobiiformes</taxon>
        <taxon>Gobioidei</taxon>
        <taxon>Gobiidae</taxon>
        <taxon>Gobionellinae</taxon>
        <taxon>Mugilogobius</taxon>
    </lineage>
</organism>
<dbReference type="EMBL" id="JBBPFD010000009">
    <property type="protein sequence ID" value="KAK7912391.1"/>
    <property type="molecule type" value="Genomic_DNA"/>
</dbReference>
<evidence type="ECO:0000313" key="3">
    <source>
        <dbReference type="Proteomes" id="UP001460270"/>
    </source>
</evidence>
<evidence type="ECO:0000256" key="1">
    <source>
        <dbReference type="SAM" id="MobiDB-lite"/>
    </source>
</evidence>
<feature type="compositionally biased region" description="Basic residues" evidence="1">
    <location>
        <begin position="26"/>
        <end position="36"/>
    </location>
</feature>
<comment type="caution">
    <text evidence="2">The sequence shown here is derived from an EMBL/GenBank/DDBJ whole genome shotgun (WGS) entry which is preliminary data.</text>
</comment>
<dbReference type="Proteomes" id="UP001460270">
    <property type="component" value="Unassembled WGS sequence"/>
</dbReference>
<name>A0AAW0P9J4_9GOBI</name>
<reference evidence="3" key="1">
    <citation type="submission" date="2024-04" db="EMBL/GenBank/DDBJ databases">
        <title>Salinicola lusitanus LLJ914,a marine bacterium isolated from the Okinawa Trough.</title>
        <authorList>
            <person name="Li J."/>
        </authorList>
    </citation>
    <scope>NUCLEOTIDE SEQUENCE [LARGE SCALE GENOMIC DNA]</scope>
</reference>
<sequence length="188" mass="20824">MRSASAAREMRRIMAMVSQNDTQTMSRKHTHRRKEKQKALVLTRSGAEMGAALQVAREQQTDQTLSAVEDQSDPPGQRQDCRPGLDLGLVNDRTAGTGPRPGNNRDWTGLQSFEPQLNLVPKSEDYDLESQRTCPTSSVELMSPCRLKSGTGLELTKTAHRTGFRITTVTTAVTNSSRILESLVQNRV</sequence>
<feature type="region of interest" description="Disordered" evidence="1">
    <location>
        <begin position="55"/>
        <end position="110"/>
    </location>
</feature>
<proteinExistence type="predicted"/>
<feature type="region of interest" description="Disordered" evidence="1">
    <location>
        <begin position="20"/>
        <end position="40"/>
    </location>
</feature>